<protein>
    <submittedName>
        <fullName evidence="2">Recombination directionality factor</fullName>
    </submittedName>
</protein>
<dbReference type="EMBL" id="MG593800">
    <property type="protein sequence ID" value="AUG87103.1"/>
    <property type="molecule type" value="Genomic_DNA"/>
</dbReference>
<accession>A0A2H5BLC9</accession>
<name>A0A2H5BLC9_9CAUD</name>
<gene>
    <name evidence="2" type="ORF">SEA_ABBEYMIKOLON_31</name>
</gene>
<evidence type="ECO:0000256" key="1">
    <source>
        <dbReference type="SAM" id="MobiDB-lite"/>
    </source>
</evidence>
<dbReference type="Proteomes" id="UP000241350">
    <property type="component" value="Segment"/>
</dbReference>
<evidence type="ECO:0000313" key="2">
    <source>
        <dbReference type="EMBL" id="AUG87103.1"/>
    </source>
</evidence>
<dbReference type="Pfam" id="PF18897">
    <property type="entry name" value="Gp3-like"/>
    <property type="match status" value="1"/>
</dbReference>
<reference evidence="2 3" key="1">
    <citation type="submission" date="2017-11" db="EMBL/GenBank/DDBJ databases">
        <authorList>
            <person name="Mikolon A."/>
            <person name="Lin K.X."/>
            <person name="Rigg S.J."/>
            <person name="Wilson J.M."/>
            <person name="Nayek S."/>
            <person name="Hughes L.E."/>
            <person name="Garlena R.A."/>
            <person name="Russell D.A."/>
            <person name="Pope W.H."/>
            <person name="Jacobs-Sera D."/>
            <person name="Hendrix R.W."/>
            <person name="Hatfull G.F."/>
        </authorList>
    </citation>
    <scope>NUCLEOTIDE SEQUENCE [LARGE SCALE GENOMIC DNA]</scope>
</reference>
<keyword evidence="3" id="KW-1185">Reference proteome</keyword>
<feature type="region of interest" description="Disordered" evidence="1">
    <location>
        <begin position="1"/>
        <end position="36"/>
    </location>
</feature>
<evidence type="ECO:0000313" key="3">
    <source>
        <dbReference type="Proteomes" id="UP000241350"/>
    </source>
</evidence>
<organism evidence="2 3">
    <name type="scientific">Streptomyces phage AbbeyMikolon</name>
    <dbReference type="NCBI Taxonomy" id="2059880"/>
    <lineage>
        <taxon>Viruses</taxon>
        <taxon>Duplodnaviria</taxon>
        <taxon>Heunggongvirae</taxon>
        <taxon>Uroviricota</taxon>
        <taxon>Caudoviricetes</taxon>
        <taxon>Abbeymikolonvirus</taxon>
        <taxon>Abbeymikolonvirus abbeymikolon</taxon>
    </lineage>
</organism>
<sequence>MAMKLWVTDPENKPQESASRNSDLDGMVSIGTQDEEGNPVALDTFRVATSDPKTADAVAELLGGTPKETERTSDHFIDVITDRDKILVIVDGPKGLYSDMKRWHNGKLVHHCDGMTFLSHSKENMVGKACGCPELFVERKDADRDGIGPKPAIELTFKFADDPDLGAFKFTTGSWGLAKVLHQAEDKLGRIDGPALVELSLELVEFTISKGPKKGTKVSYYLPKIRPIKAYADAVADDPTEDYADEPPF</sequence>
<dbReference type="InterPro" id="IPR043991">
    <property type="entry name" value="Gp3-like"/>
</dbReference>
<proteinExistence type="predicted"/>